<sequence>MLVITAGGGGWYPPPPADFMGAEGTHKIGTKTNNNFPAPVLMKKNSFR</sequence>
<keyword evidence="3" id="KW-1185">Reference proteome</keyword>
<dbReference type="STRING" id="1419482.SAMN05444266_104120"/>
<dbReference type="EMBL" id="FRBL01000004">
    <property type="protein sequence ID" value="SHL59787.1"/>
    <property type="molecule type" value="Genomic_DNA"/>
</dbReference>
<gene>
    <name evidence="2" type="ORF">SAMN05444266_104120</name>
</gene>
<evidence type="ECO:0000313" key="2">
    <source>
        <dbReference type="EMBL" id="SHL59787.1"/>
    </source>
</evidence>
<name>A0A1M7BXX6_9BACT</name>
<reference evidence="2 3" key="1">
    <citation type="submission" date="2016-11" db="EMBL/GenBank/DDBJ databases">
        <authorList>
            <person name="Jaros S."/>
            <person name="Januszkiewicz K."/>
            <person name="Wedrychowicz H."/>
        </authorList>
    </citation>
    <scope>NUCLEOTIDE SEQUENCE [LARGE SCALE GENOMIC DNA]</scope>
    <source>
        <strain evidence="2 3">DSM 27406</strain>
    </source>
</reference>
<dbReference type="RefSeq" id="WP_178372120.1">
    <property type="nucleotide sequence ID" value="NZ_FRBL01000004.1"/>
</dbReference>
<evidence type="ECO:0000313" key="3">
    <source>
        <dbReference type="Proteomes" id="UP000184420"/>
    </source>
</evidence>
<proteinExistence type="predicted"/>
<dbReference type="AlphaFoldDB" id="A0A1M7BXX6"/>
<accession>A0A1M7BXX6</accession>
<protein>
    <submittedName>
        <fullName evidence="2">Uncharacterized protein</fullName>
    </submittedName>
</protein>
<dbReference type="Proteomes" id="UP000184420">
    <property type="component" value="Unassembled WGS sequence"/>
</dbReference>
<feature type="region of interest" description="Disordered" evidence="1">
    <location>
        <begin position="15"/>
        <end position="35"/>
    </location>
</feature>
<organism evidence="2 3">
    <name type="scientific">Chitinophaga jiangningensis</name>
    <dbReference type="NCBI Taxonomy" id="1419482"/>
    <lineage>
        <taxon>Bacteria</taxon>
        <taxon>Pseudomonadati</taxon>
        <taxon>Bacteroidota</taxon>
        <taxon>Chitinophagia</taxon>
        <taxon>Chitinophagales</taxon>
        <taxon>Chitinophagaceae</taxon>
        <taxon>Chitinophaga</taxon>
    </lineage>
</organism>
<evidence type="ECO:0000256" key="1">
    <source>
        <dbReference type="SAM" id="MobiDB-lite"/>
    </source>
</evidence>